<comment type="caution">
    <text evidence="7">The sequence shown here is derived from an EMBL/GenBank/DDBJ whole genome shotgun (WGS) entry which is preliminary data.</text>
</comment>
<evidence type="ECO:0000256" key="5">
    <source>
        <dbReference type="ARBA" id="ARBA00023136"/>
    </source>
</evidence>
<evidence type="ECO:0000313" key="7">
    <source>
        <dbReference type="EMBL" id="TFY97051.1"/>
    </source>
</evidence>
<dbReference type="OrthoDB" id="8113193at2"/>
<feature type="transmembrane region" description="Helical" evidence="6">
    <location>
        <begin position="198"/>
        <end position="219"/>
    </location>
</feature>
<proteinExistence type="inferred from homology"/>
<keyword evidence="5 6" id="KW-0472">Membrane</keyword>
<protein>
    <submittedName>
        <fullName evidence="7">AI-2E family transporter</fullName>
    </submittedName>
</protein>
<feature type="transmembrane region" description="Helical" evidence="6">
    <location>
        <begin position="143"/>
        <end position="163"/>
    </location>
</feature>
<evidence type="ECO:0000256" key="3">
    <source>
        <dbReference type="ARBA" id="ARBA00022692"/>
    </source>
</evidence>
<feature type="transmembrane region" description="Helical" evidence="6">
    <location>
        <begin position="291"/>
        <end position="316"/>
    </location>
</feature>
<name>A0A4Z0BED5_9BURK</name>
<evidence type="ECO:0000256" key="2">
    <source>
        <dbReference type="ARBA" id="ARBA00009773"/>
    </source>
</evidence>
<evidence type="ECO:0000256" key="1">
    <source>
        <dbReference type="ARBA" id="ARBA00004141"/>
    </source>
</evidence>
<feature type="transmembrane region" description="Helical" evidence="6">
    <location>
        <begin position="250"/>
        <end position="270"/>
    </location>
</feature>
<evidence type="ECO:0000313" key="8">
    <source>
        <dbReference type="Proteomes" id="UP000297839"/>
    </source>
</evidence>
<feature type="transmembrane region" description="Helical" evidence="6">
    <location>
        <begin position="226"/>
        <end position="244"/>
    </location>
</feature>
<sequence length="333" mass="34855">MATFSPRTVALAAVCAALLLVLWLHLLPALLAGAAAYAVYGRIRAVVDMPRSPHLSAAATVGLTLLVAVVAIAGAVEAVHAVWTPRGGLAGLMQFLADAIDGLRAALPPSMAQHLPESAADLQDMLSQWLRANSHRVQRWSRYALEFAAQVFVGTAVGLLFAVQRPLEQALPDAAGVVQTLRRFVHAFADVVAAQLRIALANTVLTAIYLLGVLPVAGVHLPASRTLVVLTLFMGMVPLVGNLISNAAILLVALTVSPGVAIAALVYLVAIHKLEYLLNAHFIGRRTQVPAGILLSSMLVLQAAFGPAGLLAAPIYTAWLFGELAGPRDDGPA</sequence>
<dbReference type="GO" id="GO:0016020">
    <property type="term" value="C:membrane"/>
    <property type="evidence" value="ECO:0007669"/>
    <property type="project" value="UniProtKB-SubCell"/>
</dbReference>
<dbReference type="InterPro" id="IPR002549">
    <property type="entry name" value="AI-2E-like"/>
</dbReference>
<dbReference type="Pfam" id="PF01594">
    <property type="entry name" value="AI-2E_transport"/>
    <property type="match status" value="1"/>
</dbReference>
<evidence type="ECO:0000256" key="4">
    <source>
        <dbReference type="ARBA" id="ARBA00022989"/>
    </source>
</evidence>
<accession>A0A4Z0BED5</accession>
<dbReference type="AlphaFoldDB" id="A0A4Z0BED5"/>
<comment type="subcellular location">
    <subcellularLocation>
        <location evidence="1">Membrane</location>
        <topology evidence="1">Multi-pass membrane protein</topology>
    </subcellularLocation>
</comment>
<feature type="transmembrane region" description="Helical" evidence="6">
    <location>
        <begin position="58"/>
        <end position="83"/>
    </location>
</feature>
<evidence type="ECO:0000256" key="6">
    <source>
        <dbReference type="SAM" id="Phobius"/>
    </source>
</evidence>
<reference evidence="7 8" key="1">
    <citation type="submission" date="2019-03" db="EMBL/GenBank/DDBJ databases">
        <title>Ramlibacter sp. 18x22-1, whole genome shotgun sequence.</title>
        <authorList>
            <person name="Zhang X."/>
            <person name="Feng G."/>
            <person name="Zhu H."/>
        </authorList>
    </citation>
    <scope>NUCLEOTIDE SEQUENCE [LARGE SCALE GENOMIC DNA]</scope>
    <source>
        <strain evidence="7 8">18x22-1</strain>
    </source>
</reference>
<gene>
    <name evidence="7" type="ORF">EZ216_19510</name>
</gene>
<dbReference type="EMBL" id="SMLK01000009">
    <property type="protein sequence ID" value="TFY97051.1"/>
    <property type="molecule type" value="Genomic_DNA"/>
</dbReference>
<dbReference type="Proteomes" id="UP000297839">
    <property type="component" value="Unassembled WGS sequence"/>
</dbReference>
<comment type="similarity">
    <text evidence="2">Belongs to the autoinducer-2 exporter (AI-2E) (TC 2.A.86) family.</text>
</comment>
<keyword evidence="3 6" id="KW-0812">Transmembrane</keyword>
<keyword evidence="8" id="KW-1185">Reference proteome</keyword>
<keyword evidence="4 6" id="KW-1133">Transmembrane helix</keyword>
<organism evidence="7 8">
    <name type="scientific">Ramlibacter humi</name>
    <dbReference type="NCBI Taxonomy" id="2530451"/>
    <lineage>
        <taxon>Bacteria</taxon>
        <taxon>Pseudomonadati</taxon>
        <taxon>Pseudomonadota</taxon>
        <taxon>Betaproteobacteria</taxon>
        <taxon>Burkholderiales</taxon>
        <taxon>Comamonadaceae</taxon>
        <taxon>Ramlibacter</taxon>
    </lineage>
</organism>